<feature type="transmembrane region" description="Helical" evidence="1">
    <location>
        <begin position="200"/>
        <end position="219"/>
    </location>
</feature>
<feature type="transmembrane region" description="Helical" evidence="1">
    <location>
        <begin position="165"/>
        <end position="193"/>
    </location>
</feature>
<dbReference type="PANTHER" id="PTHR16214">
    <property type="entry name" value="TRANSMEMBRANE PROTEIN 260"/>
    <property type="match status" value="1"/>
</dbReference>
<keyword evidence="1" id="KW-0472">Membrane</keyword>
<accession>A0A7V3VUQ7</accession>
<keyword evidence="1" id="KW-1133">Transmembrane helix</keyword>
<dbReference type="Pfam" id="PF11028">
    <property type="entry name" value="TMEM260-like"/>
    <property type="match status" value="1"/>
</dbReference>
<name>A0A7V3VUQ7_UNCW3</name>
<sequence>MLSGSEIKINTKISDGFKKITLRILLFSLILSVYLYSLCPTVYLIDSGELAAVSWTLGIAHPTGYPIYTILSYLFAHLPGEPIKNLNLLSALFTIVGTIFFYLTLKKILKEHSATILFTALFAFSPLVWRTSIMNEVYPLTILYSTLILYLLYNLKDSRTLYLLFYILGLSFTNHIIIFSLAIPIFFYTILLYKPDLKKFLICAIFAFIGISPYLYLIIRTRAGAELAWGNTCNLQRLFWHITGRQYQVWMFSLSAKEILNNAKQGLILYLTNLFYIFPISVFPGFYWLFKNDRKRFWLFFMIIILNFLYTINYAIPDIESYYIPSLIALIFAGFYGMHFFKRFIKWFIPAILIPVILIINYPACTLRNNTFGLDYSLAHIATLPENSLLISSYWDIYSPGIYLRKVKNFRKDLVLIDKELLRRTWYIKYLKNEYPEFYRSAEMAINEYLSELYKFEYNKPYEPRIIQEKFINMLNRFVEVKESAGVFFALPFPDFDLNSVKPDYYRIPYGLNFLITKNPESIVFDFSNLKIKMPEFVNDPRLRFNIETIKKMVKNNIIYLDRVNKTEEAKKAKEWLDSFTKNKPFRN</sequence>
<comment type="caution">
    <text evidence="2">The sequence shown here is derived from an EMBL/GenBank/DDBJ whole genome shotgun (WGS) entry which is preliminary data.</text>
</comment>
<dbReference type="AlphaFoldDB" id="A0A7V3VUQ7"/>
<keyword evidence="1" id="KW-0812">Transmembrane</keyword>
<dbReference type="PANTHER" id="PTHR16214:SF3">
    <property type="entry name" value="TRANSMEMBRANE PROTEIN 260"/>
    <property type="match status" value="1"/>
</dbReference>
<feature type="transmembrane region" description="Helical" evidence="1">
    <location>
        <begin position="51"/>
        <end position="74"/>
    </location>
</feature>
<feature type="transmembrane region" description="Helical" evidence="1">
    <location>
        <begin position="111"/>
        <end position="129"/>
    </location>
</feature>
<feature type="transmembrane region" description="Helical" evidence="1">
    <location>
        <begin position="20"/>
        <end position="45"/>
    </location>
</feature>
<feature type="transmembrane region" description="Helical" evidence="1">
    <location>
        <begin position="297"/>
        <end position="316"/>
    </location>
</feature>
<organism evidence="2">
    <name type="scientific">candidate division WOR-3 bacterium</name>
    <dbReference type="NCBI Taxonomy" id="2052148"/>
    <lineage>
        <taxon>Bacteria</taxon>
        <taxon>Bacteria division WOR-3</taxon>
    </lineage>
</organism>
<dbReference type="InterPro" id="IPR021280">
    <property type="entry name" value="TMEM260-like"/>
</dbReference>
<feature type="transmembrane region" description="Helical" evidence="1">
    <location>
        <begin position="86"/>
        <end position="105"/>
    </location>
</feature>
<proteinExistence type="predicted"/>
<gene>
    <name evidence="2" type="ORF">ENX68_08310</name>
</gene>
<dbReference type="InterPro" id="IPR052724">
    <property type="entry name" value="GT117_domain-containing"/>
</dbReference>
<evidence type="ECO:0000313" key="2">
    <source>
        <dbReference type="EMBL" id="HGE78973.1"/>
    </source>
</evidence>
<protein>
    <submittedName>
        <fullName evidence="2">DUF2723 domain-containing protein</fullName>
    </submittedName>
</protein>
<feature type="transmembrane region" description="Helical" evidence="1">
    <location>
        <begin position="347"/>
        <end position="364"/>
    </location>
</feature>
<dbReference type="EMBL" id="DTOZ01000196">
    <property type="protein sequence ID" value="HGE78973.1"/>
    <property type="molecule type" value="Genomic_DNA"/>
</dbReference>
<reference evidence="2" key="1">
    <citation type="journal article" date="2020" name="mSystems">
        <title>Genome- and Community-Level Interaction Insights into Carbon Utilization and Element Cycling Functions of Hydrothermarchaeota in Hydrothermal Sediment.</title>
        <authorList>
            <person name="Zhou Z."/>
            <person name="Liu Y."/>
            <person name="Xu W."/>
            <person name="Pan J."/>
            <person name="Luo Z.H."/>
            <person name="Li M."/>
        </authorList>
    </citation>
    <scope>NUCLEOTIDE SEQUENCE [LARGE SCALE GENOMIC DNA]</scope>
    <source>
        <strain evidence="2">SpSt-961</strain>
    </source>
</reference>
<evidence type="ECO:0000256" key="1">
    <source>
        <dbReference type="SAM" id="Phobius"/>
    </source>
</evidence>
<feature type="transmembrane region" description="Helical" evidence="1">
    <location>
        <begin position="322"/>
        <end position="340"/>
    </location>
</feature>
<feature type="transmembrane region" description="Helical" evidence="1">
    <location>
        <begin position="267"/>
        <end position="290"/>
    </location>
</feature>
<feature type="transmembrane region" description="Helical" evidence="1">
    <location>
        <begin position="136"/>
        <end position="153"/>
    </location>
</feature>